<keyword evidence="1" id="KW-0472">Membrane</keyword>
<feature type="transmembrane region" description="Helical" evidence="1">
    <location>
        <begin position="59"/>
        <end position="83"/>
    </location>
</feature>
<feature type="transmembrane region" description="Helical" evidence="1">
    <location>
        <begin position="20"/>
        <end position="39"/>
    </location>
</feature>
<protein>
    <recommendedName>
        <fullName evidence="4">DUF4386 domain-containing protein</fullName>
    </recommendedName>
</protein>
<sequence length="187" mass="20294">MHDAKTVVTSPRPVSALKYALLTALIIFVLRVILFVIIPQKAMFSYHSDMSLTFKTNDVVALTDTLILSFVNLPFYAFAGWLITRKTGSIRTGLLTGLKAGLFSGLAIYIIIAIIAISFASLLMLVASGIPHGQGTFPQLVGNTTWWVVRTILVNNLLFIAFDMACGTLMGWFGAMLGLTSKKTACS</sequence>
<name>A0ABQ3V318_9CHLR</name>
<gene>
    <name evidence="2" type="ORF">KSB_77880</name>
</gene>
<organism evidence="2 3">
    <name type="scientific">Ktedonobacter robiniae</name>
    <dbReference type="NCBI Taxonomy" id="2778365"/>
    <lineage>
        <taxon>Bacteria</taxon>
        <taxon>Bacillati</taxon>
        <taxon>Chloroflexota</taxon>
        <taxon>Ktedonobacteria</taxon>
        <taxon>Ktedonobacterales</taxon>
        <taxon>Ktedonobacteraceae</taxon>
        <taxon>Ktedonobacter</taxon>
    </lineage>
</organism>
<keyword evidence="1" id="KW-0812">Transmembrane</keyword>
<evidence type="ECO:0000313" key="2">
    <source>
        <dbReference type="EMBL" id="GHO59313.1"/>
    </source>
</evidence>
<feature type="transmembrane region" description="Helical" evidence="1">
    <location>
        <begin position="103"/>
        <end position="127"/>
    </location>
</feature>
<proteinExistence type="predicted"/>
<accession>A0ABQ3V318</accession>
<keyword evidence="1" id="KW-1133">Transmembrane helix</keyword>
<feature type="transmembrane region" description="Helical" evidence="1">
    <location>
        <begin position="147"/>
        <end position="173"/>
    </location>
</feature>
<dbReference type="EMBL" id="BNJG01000003">
    <property type="protein sequence ID" value="GHO59313.1"/>
    <property type="molecule type" value="Genomic_DNA"/>
</dbReference>
<comment type="caution">
    <text evidence="2">The sequence shown here is derived from an EMBL/GenBank/DDBJ whole genome shotgun (WGS) entry which is preliminary data.</text>
</comment>
<keyword evidence="3" id="KW-1185">Reference proteome</keyword>
<dbReference type="Proteomes" id="UP000654345">
    <property type="component" value="Unassembled WGS sequence"/>
</dbReference>
<dbReference type="RefSeq" id="WP_201375510.1">
    <property type="nucleotide sequence ID" value="NZ_BNJG01000003.1"/>
</dbReference>
<evidence type="ECO:0008006" key="4">
    <source>
        <dbReference type="Google" id="ProtNLM"/>
    </source>
</evidence>
<evidence type="ECO:0000313" key="3">
    <source>
        <dbReference type="Proteomes" id="UP000654345"/>
    </source>
</evidence>
<evidence type="ECO:0000256" key="1">
    <source>
        <dbReference type="SAM" id="Phobius"/>
    </source>
</evidence>
<reference evidence="2 3" key="1">
    <citation type="journal article" date="2021" name="Int. J. Syst. Evol. Microbiol.">
        <title>Reticulibacter mediterranei gen. nov., sp. nov., within the new family Reticulibacteraceae fam. nov., and Ktedonospora formicarum gen. nov., sp. nov., Ktedonobacter robiniae sp. nov., Dictyobacter formicarum sp. nov. and Dictyobacter arantiisoli sp. nov., belonging to the class Ktedonobacteria.</title>
        <authorList>
            <person name="Yabe S."/>
            <person name="Zheng Y."/>
            <person name="Wang C.M."/>
            <person name="Sakai Y."/>
            <person name="Abe K."/>
            <person name="Yokota A."/>
            <person name="Donadio S."/>
            <person name="Cavaletti L."/>
            <person name="Monciardini P."/>
        </authorList>
    </citation>
    <scope>NUCLEOTIDE SEQUENCE [LARGE SCALE GENOMIC DNA]</scope>
    <source>
        <strain evidence="2 3">SOSP1-30</strain>
    </source>
</reference>